<accession>A0A397VJY0</accession>
<sequence>MGNTKIENEAPRNYFEYGNIRHNQKTSACDIVFDESHKKVNNIFSFSCNEIVTNKTNIALEFGWESVFQNNIVMVQSSDSLRACLLHAYVSSTTRKWKSKQISEKENIIKEFQTLIKDQTIAIIEAIDNQHTHTMKIQQKQHDEQIEIFKQFLLKF</sequence>
<name>A0A397VJY0_9GLOM</name>
<evidence type="ECO:0000313" key="1">
    <source>
        <dbReference type="EMBL" id="RIB20203.1"/>
    </source>
</evidence>
<dbReference type="EMBL" id="QKWP01000430">
    <property type="protein sequence ID" value="RIB20203.1"/>
    <property type="molecule type" value="Genomic_DNA"/>
</dbReference>
<dbReference type="Proteomes" id="UP000266673">
    <property type="component" value="Unassembled WGS sequence"/>
</dbReference>
<organism evidence="1 2">
    <name type="scientific">Gigaspora rosea</name>
    <dbReference type="NCBI Taxonomy" id="44941"/>
    <lineage>
        <taxon>Eukaryota</taxon>
        <taxon>Fungi</taxon>
        <taxon>Fungi incertae sedis</taxon>
        <taxon>Mucoromycota</taxon>
        <taxon>Glomeromycotina</taxon>
        <taxon>Glomeromycetes</taxon>
        <taxon>Diversisporales</taxon>
        <taxon>Gigasporaceae</taxon>
        <taxon>Gigaspora</taxon>
    </lineage>
</organism>
<reference evidence="1 2" key="1">
    <citation type="submission" date="2018-06" db="EMBL/GenBank/DDBJ databases">
        <title>Comparative genomics reveals the genomic features of Rhizophagus irregularis, R. cerebriforme, R. diaphanum and Gigaspora rosea, and their symbiotic lifestyle signature.</title>
        <authorList>
            <person name="Morin E."/>
            <person name="San Clemente H."/>
            <person name="Chen E.C.H."/>
            <person name="De La Providencia I."/>
            <person name="Hainaut M."/>
            <person name="Kuo A."/>
            <person name="Kohler A."/>
            <person name="Murat C."/>
            <person name="Tang N."/>
            <person name="Roy S."/>
            <person name="Loubradou J."/>
            <person name="Henrissat B."/>
            <person name="Grigoriev I.V."/>
            <person name="Corradi N."/>
            <person name="Roux C."/>
            <person name="Martin F.M."/>
        </authorList>
    </citation>
    <scope>NUCLEOTIDE SEQUENCE [LARGE SCALE GENOMIC DNA]</scope>
    <source>
        <strain evidence="1 2">DAOM 194757</strain>
    </source>
</reference>
<keyword evidence="2" id="KW-1185">Reference proteome</keyword>
<dbReference type="AlphaFoldDB" id="A0A397VJY0"/>
<protein>
    <submittedName>
        <fullName evidence="1">Uncharacterized protein</fullName>
    </submittedName>
</protein>
<gene>
    <name evidence="1" type="ORF">C2G38_2035433</name>
</gene>
<evidence type="ECO:0000313" key="2">
    <source>
        <dbReference type="Proteomes" id="UP000266673"/>
    </source>
</evidence>
<dbReference type="OrthoDB" id="2348931at2759"/>
<comment type="caution">
    <text evidence="1">The sequence shown here is derived from an EMBL/GenBank/DDBJ whole genome shotgun (WGS) entry which is preliminary data.</text>
</comment>
<proteinExistence type="predicted"/>